<name>A0A0E9XPC9_ANGAN</name>
<sequence>MEIPCIPYAVYQNVFNITYQLVP</sequence>
<protein>
    <submittedName>
        <fullName evidence="1">Uncharacterized protein</fullName>
    </submittedName>
</protein>
<accession>A0A0E9XPC9</accession>
<dbReference type="EMBL" id="GBXM01004083">
    <property type="protein sequence ID" value="JAI04495.1"/>
    <property type="molecule type" value="Transcribed_RNA"/>
</dbReference>
<proteinExistence type="predicted"/>
<organism evidence="1">
    <name type="scientific">Anguilla anguilla</name>
    <name type="common">European freshwater eel</name>
    <name type="synonym">Muraena anguilla</name>
    <dbReference type="NCBI Taxonomy" id="7936"/>
    <lineage>
        <taxon>Eukaryota</taxon>
        <taxon>Metazoa</taxon>
        <taxon>Chordata</taxon>
        <taxon>Craniata</taxon>
        <taxon>Vertebrata</taxon>
        <taxon>Euteleostomi</taxon>
        <taxon>Actinopterygii</taxon>
        <taxon>Neopterygii</taxon>
        <taxon>Teleostei</taxon>
        <taxon>Anguilliformes</taxon>
        <taxon>Anguillidae</taxon>
        <taxon>Anguilla</taxon>
    </lineage>
</organism>
<reference evidence="1" key="1">
    <citation type="submission" date="2014-11" db="EMBL/GenBank/DDBJ databases">
        <authorList>
            <person name="Amaro Gonzalez C."/>
        </authorList>
    </citation>
    <scope>NUCLEOTIDE SEQUENCE</scope>
</reference>
<dbReference type="AlphaFoldDB" id="A0A0E9XPC9"/>
<evidence type="ECO:0000313" key="1">
    <source>
        <dbReference type="EMBL" id="JAI04495.1"/>
    </source>
</evidence>
<reference evidence="1" key="2">
    <citation type="journal article" date="2015" name="Fish Shellfish Immunol.">
        <title>Early steps in the European eel (Anguilla anguilla)-Vibrio vulnificus interaction in the gills: Role of the RtxA13 toxin.</title>
        <authorList>
            <person name="Callol A."/>
            <person name="Pajuelo D."/>
            <person name="Ebbesson L."/>
            <person name="Teles M."/>
            <person name="MacKenzie S."/>
            <person name="Amaro C."/>
        </authorList>
    </citation>
    <scope>NUCLEOTIDE SEQUENCE</scope>
</reference>